<dbReference type="Proteomes" id="UP000619101">
    <property type="component" value="Unassembled WGS sequence"/>
</dbReference>
<proteinExistence type="predicted"/>
<gene>
    <name evidence="7" type="ORF">H9635_14345</name>
</gene>
<organism evidence="7 8">
    <name type="scientific">Solibacillus faecavium</name>
    <dbReference type="NCBI Taxonomy" id="2762221"/>
    <lineage>
        <taxon>Bacteria</taxon>
        <taxon>Bacillati</taxon>
        <taxon>Bacillota</taxon>
        <taxon>Bacilli</taxon>
        <taxon>Bacillales</taxon>
        <taxon>Caryophanaceae</taxon>
        <taxon>Solibacillus</taxon>
    </lineage>
</organism>
<feature type="transmembrane region" description="Helical" evidence="6">
    <location>
        <begin position="152"/>
        <end position="174"/>
    </location>
</feature>
<comment type="caution">
    <text evidence="7">The sequence shown here is derived from an EMBL/GenBank/DDBJ whole genome shotgun (WGS) entry which is preliminary data.</text>
</comment>
<comment type="subcellular location">
    <subcellularLocation>
        <location evidence="1">Cell membrane</location>
        <topology evidence="1">Multi-pass membrane protein</topology>
    </subcellularLocation>
</comment>
<dbReference type="NCBIfam" id="TIGR00765">
    <property type="entry name" value="yihY_not_rbn"/>
    <property type="match status" value="1"/>
</dbReference>
<dbReference type="PANTHER" id="PTHR30213:SF0">
    <property type="entry name" value="UPF0761 MEMBRANE PROTEIN YIHY"/>
    <property type="match status" value="1"/>
</dbReference>
<keyword evidence="5 6" id="KW-0472">Membrane</keyword>
<keyword evidence="8" id="KW-1185">Reference proteome</keyword>
<dbReference type="RefSeq" id="WP_191701002.1">
    <property type="nucleotide sequence ID" value="NZ_JACSPZ010000007.1"/>
</dbReference>
<evidence type="ECO:0000256" key="5">
    <source>
        <dbReference type="ARBA" id="ARBA00023136"/>
    </source>
</evidence>
<name>A0ABR8Y1D7_9BACL</name>
<feature type="transmembrane region" description="Helical" evidence="6">
    <location>
        <begin position="226"/>
        <end position="249"/>
    </location>
</feature>
<keyword evidence="3 6" id="KW-0812">Transmembrane</keyword>
<evidence type="ECO:0000256" key="4">
    <source>
        <dbReference type="ARBA" id="ARBA00022989"/>
    </source>
</evidence>
<reference evidence="7 8" key="1">
    <citation type="submission" date="2020-08" db="EMBL/GenBank/DDBJ databases">
        <title>A Genomic Blueprint of the Chicken Gut Microbiome.</title>
        <authorList>
            <person name="Gilroy R."/>
            <person name="Ravi A."/>
            <person name="Getino M."/>
            <person name="Pursley I."/>
            <person name="Horton D.L."/>
            <person name="Alikhan N.-F."/>
            <person name="Baker D."/>
            <person name="Gharbi K."/>
            <person name="Hall N."/>
            <person name="Watson M."/>
            <person name="Adriaenssens E.M."/>
            <person name="Foster-Nyarko E."/>
            <person name="Jarju S."/>
            <person name="Secka A."/>
            <person name="Antonio M."/>
            <person name="Oren A."/>
            <person name="Chaudhuri R."/>
            <person name="La Ragione R.M."/>
            <person name="Hildebrand F."/>
            <person name="Pallen M.J."/>
        </authorList>
    </citation>
    <scope>NUCLEOTIDE SEQUENCE [LARGE SCALE GENOMIC DNA]</scope>
    <source>
        <strain evidence="7 8">A46</strain>
    </source>
</reference>
<evidence type="ECO:0000256" key="6">
    <source>
        <dbReference type="SAM" id="Phobius"/>
    </source>
</evidence>
<keyword evidence="4 6" id="KW-1133">Transmembrane helix</keyword>
<evidence type="ECO:0000256" key="1">
    <source>
        <dbReference type="ARBA" id="ARBA00004651"/>
    </source>
</evidence>
<protein>
    <submittedName>
        <fullName evidence="7">YihY/virulence factor BrkB family protein</fullName>
    </submittedName>
</protein>
<evidence type="ECO:0000313" key="7">
    <source>
        <dbReference type="EMBL" id="MBD8037928.1"/>
    </source>
</evidence>
<feature type="transmembrane region" description="Helical" evidence="6">
    <location>
        <begin position="269"/>
        <end position="293"/>
    </location>
</feature>
<feature type="transmembrane region" description="Helical" evidence="6">
    <location>
        <begin position="112"/>
        <end position="132"/>
    </location>
</feature>
<evidence type="ECO:0000256" key="3">
    <source>
        <dbReference type="ARBA" id="ARBA00022692"/>
    </source>
</evidence>
<keyword evidence="2" id="KW-1003">Cell membrane</keyword>
<sequence>MEEKEEFKEKISLIKSYVSPDPSQINVLTTKGFFQDLIYRIQKVDMSGMGALLAYFFLLSFFPMLIFMVTLLPYLNLEQGQVFDFLSDIMPEEVYVLIEGTLSEVLTNQNGGLLSVGIIGTIWSASRAVDALMKTLNRAYDVEARAGFINRIWSLLFTISLVIIILIALVLPVFGQQIENVVFGYFGIEESLAGLWTTLRWIMPPTLIFLLLTVMYWIVPNTDPRLTIVSVVPGSILATLGWLTLTYGFSFYINNFGNFSATYGSIGGVIILMLWLYFTGMILILGGILNATFQKRQIAKKNKKNAKTPVF</sequence>
<dbReference type="InterPro" id="IPR017039">
    <property type="entry name" value="Virul_fac_BrkB"/>
</dbReference>
<feature type="transmembrane region" description="Helical" evidence="6">
    <location>
        <begin position="201"/>
        <end position="219"/>
    </location>
</feature>
<evidence type="ECO:0000313" key="8">
    <source>
        <dbReference type="Proteomes" id="UP000619101"/>
    </source>
</evidence>
<dbReference type="PIRSF" id="PIRSF035875">
    <property type="entry name" value="RNase_BN"/>
    <property type="match status" value="1"/>
</dbReference>
<dbReference type="PANTHER" id="PTHR30213">
    <property type="entry name" value="INNER MEMBRANE PROTEIN YHJD"/>
    <property type="match status" value="1"/>
</dbReference>
<dbReference type="Pfam" id="PF03631">
    <property type="entry name" value="Virul_fac_BrkB"/>
    <property type="match status" value="1"/>
</dbReference>
<feature type="transmembrane region" description="Helical" evidence="6">
    <location>
        <begin position="52"/>
        <end position="75"/>
    </location>
</feature>
<dbReference type="EMBL" id="JACSPZ010000007">
    <property type="protein sequence ID" value="MBD8037928.1"/>
    <property type="molecule type" value="Genomic_DNA"/>
</dbReference>
<accession>A0ABR8Y1D7</accession>
<evidence type="ECO:0000256" key="2">
    <source>
        <dbReference type="ARBA" id="ARBA00022475"/>
    </source>
</evidence>